<dbReference type="GO" id="GO:0009926">
    <property type="term" value="P:auxin polar transport"/>
    <property type="evidence" value="ECO:0007669"/>
    <property type="project" value="TreeGrafter"/>
</dbReference>
<name>A0A7J7LG73_9MAGN</name>
<dbReference type="GO" id="GO:0005829">
    <property type="term" value="C:cytosol"/>
    <property type="evidence" value="ECO:0007669"/>
    <property type="project" value="TreeGrafter"/>
</dbReference>
<accession>A0A7J7LG73</accession>
<gene>
    <name evidence="1" type="ORF">GIB67_023754</name>
</gene>
<dbReference type="PANTHER" id="PTHR21725:SF1">
    <property type="entry name" value="E3 UBIQUITIN-PROTEIN LIGASE UBR4"/>
    <property type="match status" value="1"/>
</dbReference>
<evidence type="ECO:0000313" key="2">
    <source>
        <dbReference type="Proteomes" id="UP000541444"/>
    </source>
</evidence>
<dbReference type="GO" id="GO:0009506">
    <property type="term" value="C:plasmodesma"/>
    <property type="evidence" value="ECO:0007669"/>
    <property type="project" value="TreeGrafter"/>
</dbReference>
<dbReference type="EMBL" id="JACGCM010002301">
    <property type="protein sequence ID" value="KAF6141582.1"/>
    <property type="molecule type" value="Genomic_DNA"/>
</dbReference>
<reference evidence="1 2" key="1">
    <citation type="journal article" date="2020" name="IScience">
        <title>Genome Sequencing of the Endangered Kingdonia uniflora (Circaeasteraceae, Ranunculales) Reveals Potential Mechanisms of Evolutionary Specialization.</title>
        <authorList>
            <person name="Sun Y."/>
            <person name="Deng T."/>
            <person name="Zhang A."/>
            <person name="Moore M.J."/>
            <person name="Landis J.B."/>
            <person name="Lin N."/>
            <person name="Zhang H."/>
            <person name="Zhang X."/>
            <person name="Huang J."/>
            <person name="Zhang X."/>
            <person name="Sun H."/>
            <person name="Wang H."/>
        </authorList>
    </citation>
    <scope>NUCLEOTIDE SEQUENCE [LARGE SCALE GENOMIC DNA]</scope>
    <source>
        <strain evidence="1">TB1705</strain>
        <tissue evidence="1">Leaf</tissue>
    </source>
</reference>
<evidence type="ECO:0000313" key="1">
    <source>
        <dbReference type="EMBL" id="KAF6141582.1"/>
    </source>
</evidence>
<organism evidence="1 2">
    <name type="scientific">Kingdonia uniflora</name>
    <dbReference type="NCBI Taxonomy" id="39325"/>
    <lineage>
        <taxon>Eukaryota</taxon>
        <taxon>Viridiplantae</taxon>
        <taxon>Streptophyta</taxon>
        <taxon>Embryophyta</taxon>
        <taxon>Tracheophyta</taxon>
        <taxon>Spermatophyta</taxon>
        <taxon>Magnoliopsida</taxon>
        <taxon>Ranunculales</taxon>
        <taxon>Circaeasteraceae</taxon>
        <taxon>Kingdonia</taxon>
    </lineage>
</organism>
<dbReference type="InterPro" id="IPR045189">
    <property type="entry name" value="UBR4-like"/>
</dbReference>
<comment type="caution">
    <text evidence="1">The sequence shown here is derived from an EMBL/GenBank/DDBJ whole genome shotgun (WGS) entry which is preliminary data.</text>
</comment>
<proteinExistence type="predicted"/>
<protein>
    <submittedName>
        <fullName evidence="1">Uncharacterized protein</fullName>
    </submittedName>
</protein>
<dbReference type="PANTHER" id="PTHR21725">
    <property type="entry name" value="E3 UBIQUITIN-PROTEIN LIGASE UBR4"/>
    <property type="match status" value="1"/>
</dbReference>
<keyword evidence="2" id="KW-1185">Reference proteome</keyword>
<sequence length="201" mass="22608">MDPFDSNVIFKVNVIVSCHVHSEKIFVLKQYTCVEQMKMMFPSSSHWVDTLVHLTIFCHAEGRKLKPKFERSHSSCSKTYGHSNLESTIIHEDEALFGNLFSEDGCTNGSTDELRLPSSVVNNLCVLSYCNMHIKAASKLLSFLKQCIFSQECPSSIYKDACEKLGESRIHFLLSILNCQACLSEAESALLPSQRLVAHIN</sequence>
<dbReference type="AlphaFoldDB" id="A0A7J7LG73"/>
<dbReference type="Proteomes" id="UP000541444">
    <property type="component" value="Unassembled WGS sequence"/>
</dbReference>
<dbReference type="OrthoDB" id="10558444at2759"/>